<dbReference type="SUPFAM" id="SSF47895">
    <property type="entry name" value="Transducin (alpha subunit), insertion domain"/>
    <property type="match status" value="1"/>
</dbReference>
<keyword evidence="6" id="KW-0460">Magnesium</keyword>
<keyword evidence="3 5" id="KW-0342">GTP-binding</keyword>
<evidence type="ECO:0000256" key="5">
    <source>
        <dbReference type="PIRSR" id="PIRSR601019-1"/>
    </source>
</evidence>
<feature type="binding site" evidence="6">
    <location>
        <position position="177"/>
    </location>
    <ligand>
        <name>Mg(2+)</name>
        <dbReference type="ChEBI" id="CHEBI:18420"/>
    </ligand>
</feature>
<dbReference type="GO" id="GO:0046872">
    <property type="term" value="F:metal ion binding"/>
    <property type="evidence" value="ECO:0007669"/>
    <property type="project" value="UniProtKB-KW"/>
</dbReference>
<keyword evidence="2 5" id="KW-0547">Nucleotide-binding</keyword>
<accession>A0A2R5G7J0</accession>
<evidence type="ECO:0000256" key="6">
    <source>
        <dbReference type="PIRSR" id="PIRSR601019-2"/>
    </source>
</evidence>
<evidence type="ECO:0000313" key="9">
    <source>
        <dbReference type="Proteomes" id="UP000241890"/>
    </source>
</evidence>
<dbReference type="Pfam" id="PF00503">
    <property type="entry name" value="G-alpha"/>
    <property type="match status" value="1"/>
</dbReference>
<keyword evidence="1 6" id="KW-0479">Metal-binding</keyword>
<dbReference type="GO" id="GO:0007188">
    <property type="term" value="P:adenylate cyclase-modulating G protein-coupled receptor signaling pathway"/>
    <property type="evidence" value="ECO:0007669"/>
    <property type="project" value="TreeGrafter"/>
</dbReference>
<evidence type="ECO:0000256" key="3">
    <source>
        <dbReference type="ARBA" id="ARBA00023134"/>
    </source>
</evidence>
<feature type="binding site" evidence="5">
    <location>
        <begin position="205"/>
        <end position="209"/>
    </location>
    <ligand>
        <name>GTP</name>
        <dbReference type="ChEBI" id="CHEBI:37565"/>
    </ligand>
</feature>
<name>A0A2R5G7J0_9STRA</name>
<dbReference type="Gene3D" id="1.10.400.10">
    <property type="entry name" value="GI Alpha 1, domain 2-like"/>
    <property type="match status" value="1"/>
</dbReference>
<dbReference type="InParanoid" id="A0A2R5G7J0"/>
<gene>
    <name evidence="8" type="ORF">FCC1311_027262</name>
</gene>
<dbReference type="GO" id="GO:0005834">
    <property type="term" value="C:heterotrimeric G-protein complex"/>
    <property type="evidence" value="ECO:0007669"/>
    <property type="project" value="TreeGrafter"/>
</dbReference>
<dbReference type="GO" id="GO:0005737">
    <property type="term" value="C:cytoplasm"/>
    <property type="evidence" value="ECO:0007669"/>
    <property type="project" value="TreeGrafter"/>
</dbReference>
<dbReference type="EMBL" id="BEYU01000021">
    <property type="protein sequence ID" value="GBG26505.1"/>
    <property type="molecule type" value="Genomic_DNA"/>
</dbReference>
<dbReference type="GO" id="GO:0001664">
    <property type="term" value="F:G protein-coupled receptor binding"/>
    <property type="evidence" value="ECO:0007669"/>
    <property type="project" value="TreeGrafter"/>
</dbReference>
<dbReference type="OrthoDB" id="5817230at2759"/>
<dbReference type="InterPro" id="IPR011025">
    <property type="entry name" value="GproteinA_insert"/>
</dbReference>
<sequence length="388" mass="43567">MGGACSSRSQVHESELKLLLLGGANVGKSTIFKQMRLLYKEGFEEKDRDWARGCIHENIMETLIDLDAATDDFGVEVLEENEELVDEIKPELLSYKVRDMTKPAPRLEIWDSLERLWNDPGIQAAFQEIQHPTHQEAARKDRNIAISTGYFLKQLDRIKREDFVPTDDDILHLRRSTSDSERIDFKMEVMTLVGMPAVLKIDCVDVGGQAHERTEWPRHAEGVSAVLYVLSLSEFCSFGQNGANVLQSQLDLLEMVRETECFGQTTIIVLLNKVDILEAKLKGLNLSDTFPDYTGNNDRDDVVNFFKVKVAGILSRKKEDQNGQPLPDAGSASANGDHQDMEGGSKEVEAQMGNIIATCATDTELMRNIIERIGQSILQKTLAESKFF</sequence>
<reference evidence="8 9" key="1">
    <citation type="submission" date="2017-12" db="EMBL/GenBank/DDBJ databases">
        <title>Sequencing, de novo assembly and annotation of complete genome of a new Thraustochytrid species, strain FCC1311.</title>
        <authorList>
            <person name="Sedici K."/>
            <person name="Godart F."/>
            <person name="Aiese Cigliano R."/>
            <person name="Sanseverino W."/>
            <person name="Barakat M."/>
            <person name="Ortet P."/>
            <person name="Marechal E."/>
            <person name="Cagnac O."/>
            <person name="Amato A."/>
        </authorList>
    </citation>
    <scope>NUCLEOTIDE SEQUENCE [LARGE SCALE GENOMIC DNA]</scope>
</reference>
<comment type="caution">
    <text evidence="8">The sequence shown here is derived from an EMBL/GenBank/DDBJ whole genome shotgun (WGS) entry which is preliminary data.</text>
</comment>
<dbReference type="GO" id="GO:0005525">
    <property type="term" value="F:GTP binding"/>
    <property type="evidence" value="ECO:0007669"/>
    <property type="project" value="UniProtKB-KW"/>
</dbReference>
<proteinExistence type="predicted"/>
<dbReference type="Gene3D" id="3.40.50.300">
    <property type="entry name" value="P-loop containing nucleotide triphosphate hydrolases"/>
    <property type="match status" value="1"/>
</dbReference>
<evidence type="ECO:0000313" key="8">
    <source>
        <dbReference type="EMBL" id="GBG26505.1"/>
    </source>
</evidence>
<feature type="binding site" evidence="6">
    <location>
        <position position="29"/>
    </location>
    <ligand>
        <name>Mg(2+)</name>
        <dbReference type="ChEBI" id="CHEBI:18420"/>
    </ligand>
</feature>
<dbReference type="SUPFAM" id="SSF52540">
    <property type="entry name" value="P-loop containing nucleoside triphosphate hydrolases"/>
    <property type="match status" value="1"/>
</dbReference>
<evidence type="ECO:0000256" key="4">
    <source>
        <dbReference type="ARBA" id="ARBA00023224"/>
    </source>
</evidence>
<dbReference type="GO" id="GO:0031683">
    <property type="term" value="F:G-protein beta/gamma-subunit complex binding"/>
    <property type="evidence" value="ECO:0007669"/>
    <property type="project" value="InterPro"/>
</dbReference>
<protein>
    <submittedName>
        <fullName evidence="8">Guanine nucleotide-binding protein subunit alpha</fullName>
    </submittedName>
</protein>
<keyword evidence="9" id="KW-1185">Reference proteome</keyword>
<dbReference type="PANTHER" id="PTHR10218:SF302">
    <property type="entry name" value="GUANINE NUCLEOTIDE-BINDING PROTEIN ALPHA-5 SUBUNIT"/>
    <property type="match status" value="1"/>
</dbReference>
<evidence type="ECO:0000256" key="7">
    <source>
        <dbReference type="SAM" id="MobiDB-lite"/>
    </source>
</evidence>
<dbReference type="InterPro" id="IPR001019">
    <property type="entry name" value="Gprotein_alpha_su"/>
</dbReference>
<dbReference type="InterPro" id="IPR027417">
    <property type="entry name" value="P-loop_NTPase"/>
</dbReference>
<dbReference type="PANTHER" id="PTHR10218">
    <property type="entry name" value="GTP-BINDING PROTEIN ALPHA SUBUNIT"/>
    <property type="match status" value="1"/>
</dbReference>
<feature type="binding site" evidence="5">
    <location>
        <begin position="171"/>
        <end position="177"/>
    </location>
    <ligand>
        <name>GTP</name>
        <dbReference type="ChEBI" id="CHEBI:37565"/>
    </ligand>
</feature>
<dbReference type="PRINTS" id="PR00318">
    <property type="entry name" value="GPROTEINA"/>
</dbReference>
<organism evidence="8 9">
    <name type="scientific">Hondaea fermentalgiana</name>
    <dbReference type="NCBI Taxonomy" id="2315210"/>
    <lineage>
        <taxon>Eukaryota</taxon>
        <taxon>Sar</taxon>
        <taxon>Stramenopiles</taxon>
        <taxon>Bigyra</taxon>
        <taxon>Labyrinthulomycetes</taxon>
        <taxon>Thraustochytrida</taxon>
        <taxon>Thraustochytriidae</taxon>
        <taxon>Hondaea</taxon>
    </lineage>
</organism>
<dbReference type="GO" id="GO:0003924">
    <property type="term" value="F:GTPase activity"/>
    <property type="evidence" value="ECO:0007669"/>
    <property type="project" value="InterPro"/>
</dbReference>
<dbReference type="Proteomes" id="UP000241890">
    <property type="component" value="Unassembled WGS sequence"/>
</dbReference>
<dbReference type="SMART" id="SM00275">
    <property type="entry name" value="G_alpha"/>
    <property type="match status" value="1"/>
</dbReference>
<evidence type="ECO:0000256" key="2">
    <source>
        <dbReference type="ARBA" id="ARBA00022741"/>
    </source>
</evidence>
<dbReference type="PROSITE" id="PS51882">
    <property type="entry name" value="G_ALPHA"/>
    <property type="match status" value="1"/>
</dbReference>
<dbReference type="FunFam" id="3.40.50.300:FF:000720">
    <property type="entry name" value="Guanine nucleotide-binding protein G(k) subunit alpha"/>
    <property type="match status" value="1"/>
</dbReference>
<dbReference type="AlphaFoldDB" id="A0A2R5G7J0"/>
<evidence type="ECO:0000256" key="1">
    <source>
        <dbReference type="ARBA" id="ARBA00022723"/>
    </source>
</evidence>
<keyword evidence="4" id="KW-0807">Transducer</keyword>
<feature type="region of interest" description="Disordered" evidence="7">
    <location>
        <begin position="319"/>
        <end position="344"/>
    </location>
</feature>
<feature type="binding site" evidence="5">
    <location>
        <begin position="272"/>
        <end position="275"/>
    </location>
    <ligand>
        <name>GTP</name>
        <dbReference type="ChEBI" id="CHEBI:37565"/>
    </ligand>
</feature>